<evidence type="ECO:0000313" key="8">
    <source>
        <dbReference type="EMBL" id="CAI48610.1"/>
    </source>
</evidence>
<name>A0A1U7EUI7_NATPD</name>
<protein>
    <submittedName>
        <fullName evidence="8">CobW domain protein</fullName>
    </submittedName>
</protein>
<reference evidence="8 9" key="1">
    <citation type="journal article" date="2005" name="Genome Res.">
        <title>Living with two extremes: conclusions from the genome sequence of Natronomonas pharaonis.</title>
        <authorList>
            <person name="Falb M."/>
            <person name="Pfeiffer F."/>
            <person name="Palm P."/>
            <person name="Rodewald K."/>
            <person name="Hickmann V."/>
            <person name="Tittor J."/>
            <person name="Oesterhelt D."/>
        </authorList>
    </citation>
    <scope>NUCLEOTIDE SEQUENCE [LARGE SCALE GENOMIC DNA]</scope>
    <source>
        <strain evidence="9">ATCC 35678 / DSM 2160 / CIP 103997 / JCM 8858 / NBRC 14720 / NCIMB 2260 / Gabara</strain>
    </source>
</reference>
<dbReference type="AlphaFoldDB" id="A0A1U7EUI7"/>
<dbReference type="OrthoDB" id="359387at2157"/>
<dbReference type="Gene3D" id="3.40.50.300">
    <property type="entry name" value="P-loop containing nucleotide triphosphate hydrolases"/>
    <property type="match status" value="1"/>
</dbReference>
<evidence type="ECO:0000256" key="5">
    <source>
        <dbReference type="ARBA" id="ARBA00049117"/>
    </source>
</evidence>
<feature type="domain" description="CobW C-terminal" evidence="7">
    <location>
        <begin position="286"/>
        <end position="398"/>
    </location>
</feature>
<dbReference type="EMBL" id="CR936257">
    <property type="protein sequence ID" value="CAI48610.1"/>
    <property type="molecule type" value="Genomic_DNA"/>
</dbReference>
<evidence type="ECO:0000256" key="1">
    <source>
        <dbReference type="ARBA" id="ARBA00022741"/>
    </source>
</evidence>
<dbReference type="STRING" id="348780.NP_1038A"/>
<dbReference type="Pfam" id="PF07683">
    <property type="entry name" value="CobW_C"/>
    <property type="match status" value="1"/>
</dbReference>
<dbReference type="PANTHER" id="PTHR43603">
    <property type="entry name" value="COBW DOMAIN-CONTAINING PROTEIN DDB_G0274527"/>
    <property type="match status" value="1"/>
</dbReference>
<dbReference type="GO" id="GO:0016787">
    <property type="term" value="F:hydrolase activity"/>
    <property type="evidence" value="ECO:0007669"/>
    <property type="project" value="UniProtKB-KW"/>
</dbReference>
<evidence type="ECO:0000256" key="2">
    <source>
        <dbReference type="ARBA" id="ARBA00022801"/>
    </source>
</evidence>
<feature type="compositionally biased region" description="Basic and acidic residues" evidence="6">
    <location>
        <begin position="242"/>
        <end position="280"/>
    </location>
</feature>
<sequence>MSVPVTILAGTLGAGKTTLLNHVLEGDHGREVAVLVNDMGEVNVDASAIERWVDDNDVVELSNGCICCGMQGELERAVVDLALGESFEHLLVEPSGISEPSAVAEQFARGRAAGFYQLASVTTVVDAEQFYAAFGDGDARRRGAAADGTRPLSDLIVDGVEFCDRLVVNKRDRVTEAELETVVETIRTLQPDAELRRTAFGSVDPEWLLDDSAFDAEAVAGSARWKRVLEAYNDGAAQVDGHAHTAEGHDDGSHDHHSHDRAETHDHEHDHEHDHDHTHPPEQYGVESFVYRRRRPFHPERLSAVLTALPDEVVRAKGWLHVAGRPDHALHLSFAGSQTHVKVAGRWIASLDETKQDRYRRRRDPDWDDQWGDRETKLVFIGQSFDTAALEARLDDCLATEAERVDGCDGVPNPFPGAETTEVRL</sequence>
<dbReference type="InterPro" id="IPR051927">
    <property type="entry name" value="Zn_Chap_cDPG_Synth"/>
</dbReference>
<dbReference type="RefSeq" id="WP_011322245.1">
    <property type="nucleotide sequence ID" value="NC_007426.1"/>
</dbReference>
<dbReference type="EnsemblBacteria" id="CAI48610">
    <property type="protein sequence ID" value="CAI48610"/>
    <property type="gene ID" value="NP_1038A"/>
</dbReference>
<keyword evidence="1" id="KW-0547">Nucleotide-binding</keyword>
<evidence type="ECO:0000313" key="9">
    <source>
        <dbReference type="Proteomes" id="UP000002698"/>
    </source>
</evidence>
<evidence type="ECO:0000256" key="6">
    <source>
        <dbReference type="SAM" id="MobiDB-lite"/>
    </source>
</evidence>
<dbReference type="PANTHER" id="PTHR43603:SF1">
    <property type="entry name" value="ZINC-REGULATED GTPASE METALLOPROTEIN ACTIVATOR 1"/>
    <property type="match status" value="1"/>
</dbReference>
<gene>
    <name evidence="8" type="ordered locus">NP_1038A</name>
</gene>
<comment type="similarity">
    <text evidence="4">Belongs to the SIMIBI class G3E GTPase family. ZNG1 subfamily.</text>
</comment>
<proteinExistence type="inferred from homology"/>
<dbReference type="KEGG" id="nph:NP_1038A"/>
<dbReference type="Gene3D" id="3.30.1220.10">
    <property type="entry name" value="CobW-like, C-terminal domain"/>
    <property type="match status" value="1"/>
</dbReference>
<dbReference type="InterPro" id="IPR027417">
    <property type="entry name" value="P-loop_NTPase"/>
</dbReference>
<keyword evidence="9" id="KW-1185">Reference proteome</keyword>
<dbReference type="InterPro" id="IPR036627">
    <property type="entry name" value="CobW-likC_sf"/>
</dbReference>
<keyword evidence="2" id="KW-0378">Hydrolase</keyword>
<dbReference type="SUPFAM" id="SSF90002">
    <property type="entry name" value="Hypothetical protein YjiA, C-terminal domain"/>
    <property type="match status" value="1"/>
</dbReference>
<dbReference type="InterPro" id="IPR003495">
    <property type="entry name" value="CobW/HypB/UreG_nucleotide-bd"/>
</dbReference>
<feature type="region of interest" description="Disordered" evidence="6">
    <location>
        <begin position="242"/>
        <end position="282"/>
    </location>
</feature>
<keyword evidence="3" id="KW-0143">Chaperone</keyword>
<dbReference type="Proteomes" id="UP000002698">
    <property type="component" value="Chromosome"/>
</dbReference>
<dbReference type="GO" id="GO:0000166">
    <property type="term" value="F:nucleotide binding"/>
    <property type="evidence" value="ECO:0007669"/>
    <property type="project" value="UniProtKB-KW"/>
</dbReference>
<evidence type="ECO:0000256" key="4">
    <source>
        <dbReference type="ARBA" id="ARBA00034320"/>
    </source>
</evidence>
<evidence type="ECO:0000256" key="3">
    <source>
        <dbReference type="ARBA" id="ARBA00023186"/>
    </source>
</evidence>
<comment type="catalytic activity">
    <reaction evidence="5">
        <text>GTP + H2O = GDP + phosphate + H(+)</text>
        <dbReference type="Rhea" id="RHEA:19669"/>
        <dbReference type="ChEBI" id="CHEBI:15377"/>
        <dbReference type="ChEBI" id="CHEBI:15378"/>
        <dbReference type="ChEBI" id="CHEBI:37565"/>
        <dbReference type="ChEBI" id="CHEBI:43474"/>
        <dbReference type="ChEBI" id="CHEBI:58189"/>
    </reaction>
    <physiologicalReaction direction="left-to-right" evidence="5">
        <dbReference type="Rhea" id="RHEA:19670"/>
    </physiologicalReaction>
</comment>
<dbReference type="HOGENOM" id="CLU_017452_2_0_2"/>
<organism evidence="8 9">
    <name type="scientific">Natronomonas pharaonis (strain ATCC 35678 / DSM 2160 / CIP 103997 / JCM 8858 / NBRC 14720 / NCIMB 2260 / Gabara)</name>
    <name type="common">Halobacterium pharaonis</name>
    <dbReference type="NCBI Taxonomy" id="348780"/>
    <lineage>
        <taxon>Archaea</taxon>
        <taxon>Methanobacteriati</taxon>
        <taxon>Methanobacteriota</taxon>
        <taxon>Stenosarchaea group</taxon>
        <taxon>Halobacteria</taxon>
        <taxon>Halobacteriales</taxon>
        <taxon>Natronomonadaceae</taxon>
        <taxon>Natronomonas</taxon>
    </lineage>
</organism>
<dbReference type="SUPFAM" id="SSF52540">
    <property type="entry name" value="P-loop containing nucleoside triphosphate hydrolases"/>
    <property type="match status" value="1"/>
</dbReference>
<dbReference type="CDD" id="cd03112">
    <property type="entry name" value="CobW-like"/>
    <property type="match status" value="1"/>
</dbReference>
<accession>A0A1U7EUI7</accession>
<dbReference type="Pfam" id="PF02492">
    <property type="entry name" value="cobW"/>
    <property type="match status" value="1"/>
</dbReference>
<dbReference type="InterPro" id="IPR011629">
    <property type="entry name" value="CobW-like_C"/>
</dbReference>
<dbReference type="eggNOG" id="arCOG01233">
    <property type="taxonomic scope" value="Archaea"/>
</dbReference>
<dbReference type="GeneID" id="3701034"/>
<evidence type="ECO:0000259" key="7">
    <source>
        <dbReference type="SMART" id="SM00833"/>
    </source>
</evidence>
<dbReference type="SMART" id="SM00833">
    <property type="entry name" value="CobW_C"/>
    <property type="match status" value="1"/>
</dbReference>